<organism evidence="4 5">
    <name type="scientific">Benzoatithermus flavus</name>
    <dbReference type="NCBI Taxonomy" id="3108223"/>
    <lineage>
        <taxon>Bacteria</taxon>
        <taxon>Pseudomonadati</taxon>
        <taxon>Pseudomonadota</taxon>
        <taxon>Alphaproteobacteria</taxon>
        <taxon>Geminicoccales</taxon>
        <taxon>Geminicoccaceae</taxon>
        <taxon>Benzoatithermus</taxon>
    </lineage>
</organism>
<dbReference type="RefSeq" id="WP_418161556.1">
    <property type="nucleotide sequence ID" value="NZ_JBBLZC010000033.1"/>
</dbReference>
<dbReference type="Gene3D" id="2.150.10.10">
    <property type="entry name" value="Serralysin-like metalloprotease, C-terminal"/>
    <property type="match status" value="1"/>
</dbReference>
<protein>
    <submittedName>
        <fullName evidence="4">Type I secretion C-terminal target domain-containing protein</fullName>
    </submittedName>
</protein>
<proteinExistence type="predicted"/>
<evidence type="ECO:0000256" key="1">
    <source>
        <dbReference type="ARBA" id="ARBA00004613"/>
    </source>
</evidence>
<feature type="compositionally biased region" description="Low complexity" evidence="3">
    <location>
        <begin position="14"/>
        <end position="29"/>
    </location>
</feature>
<dbReference type="PANTHER" id="PTHR38340">
    <property type="entry name" value="S-LAYER PROTEIN"/>
    <property type="match status" value="1"/>
</dbReference>
<name>A0ABU8XXC4_9PROT</name>
<dbReference type="SUPFAM" id="SSF51120">
    <property type="entry name" value="beta-Roll"/>
    <property type="match status" value="1"/>
</dbReference>
<keyword evidence="5" id="KW-1185">Reference proteome</keyword>
<evidence type="ECO:0000313" key="4">
    <source>
        <dbReference type="EMBL" id="MEK0085706.1"/>
    </source>
</evidence>
<dbReference type="PROSITE" id="PS00330">
    <property type="entry name" value="HEMOLYSIN_CALCIUM"/>
    <property type="match status" value="3"/>
</dbReference>
<dbReference type="PANTHER" id="PTHR38340:SF1">
    <property type="entry name" value="S-LAYER PROTEIN"/>
    <property type="match status" value="1"/>
</dbReference>
<dbReference type="EMBL" id="JBBLZC010000033">
    <property type="protein sequence ID" value="MEK0085706.1"/>
    <property type="molecule type" value="Genomic_DNA"/>
</dbReference>
<gene>
    <name evidence="4" type="ORF">U1T56_21345</name>
</gene>
<dbReference type="InterPro" id="IPR019960">
    <property type="entry name" value="T1SS_VCA0849"/>
</dbReference>
<evidence type="ECO:0000256" key="3">
    <source>
        <dbReference type="SAM" id="MobiDB-lite"/>
    </source>
</evidence>
<feature type="region of interest" description="Disordered" evidence="3">
    <location>
        <begin position="1"/>
        <end position="29"/>
    </location>
</feature>
<evidence type="ECO:0000313" key="5">
    <source>
        <dbReference type="Proteomes" id="UP001375743"/>
    </source>
</evidence>
<dbReference type="InterPro" id="IPR018511">
    <property type="entry name" value="Hemolysin-typ_Ca-bd_CS"/>
</dbReference>
<keyword evidence="2" id="KW-0964">Secreted</keyword>
<reference evidence="4 5" key="1">
    <citation type="submission" date="2024-01" db="EMBL/GenBank/DDBJ databases">
        <title>Multi-omics insights into the function and evolution of sodium benzoate biodegradation pathways in Benzoatithermus flavus gen. nov., sp. nov. from hot spring.</title>
        <authorList>
            <person name="Hu C.-J."/>
            <person name="Li W.-J."/>
        </authorList>
    </citation>
    <scope>NUCLEOTIDE SEQUENCE [LARGE SCALE GENOMIC DNA]</scope>
    <source>
        <strain evidence="4 5">SYSU G07066</strain>
    </source>
</reference>
<sequence>MNEATPSKPVTGSATPAAQVPRAAAPTRPLVMEPPAIGERITIPVAPGQPVALPDEIFDPKHARYVIDGDDLVVTPEHGGVLVLDRFFGHPGHPPTLSVLGGPPVDADTLLARADLVGPPAQPVTIVQIPVPGDTDTAAGEGRGKTTAGGGAAFAPYDPGDIGPGLNPTGPLGPTALSYGAEFPRIEGALGERGDGEPSSPPTAPTIEIAGATHGLVREQSIGFAYGSTKDDPGLVERVRLPDGRINGIDPRDVALDAARTASIVFEGEVAKLKSSLGVFQVDADGHLGAAKLLFPNVNSTVLDPSLPYILDGKGPLTPGDSTSLGVIPGGSQLGFFLVSDGFRLNAPGLLEDGGRFELRSGADHSAPAAIGDGVPPVLIHIDAHGHETLVRGVLFVTVDPDPGSPHVNVLNPDGQTHVVSWYDSATGDLVFSMEDKLFDAGSKPADGDYNDVTFRLHLGPVQDLALFYGGGHEDGAFNITIRDDGTSLSGAELRLTQFQSGDHLAFGHTLDRNGDGIVDGTSIRIEEASTTHLRLSGQDSIQHYQDVLNAVRLLNDTDPHPGTREASLVVTDADGLESRPATITVTIDDLNDDGGPGSDTLAGTDGIDAIAGRDGNDNLFGNGGGDFLDGGDGDDRLFGGDGDDILVGGPGRDVLAGGAGADRFVLTALGDGRDIILDFDATAGDRLDLGRLLAGTGFDPNAANAGDFLRFEATEADGNGTADIKVIVDLDGSGSHYVPEHVATLMNPVGVGPGTPLHEVATFTGSDGATS</sequence>
<accession>A0ABU8XXC4</accession>
<comment type="subcellular location">
    <subcellularLocation>
        <location evidence="1">Secreted</location>
    </subcellularLocation>
</comment>
<dbReference type="Proteomes" id="UP001375743">
    <property type="component" value="Unassembled WGS sequence"/>
</dbReference>
<dbReference type="NCBIfam" id="TIGR03661">
    <property type="entry name" value="T1SS_VCA0849"/>
    <property type="match status" value="1"/>
</dbReference>
<comment type="caution">
    <text evidence="4">The sequence shown here is derived from an EMBL/GenBank/DDBJ whole genome shotgun (WGS) entry which is preliminary data.</text>
</comment>
<dbReference type="InterPro" id="IPR011049">
    <property type="entry name" value="Serralysin-like_metalloprot_C"/>
</dbReference>
<evidence type="ECO:0000256" key="2">
    <source>
        <dbReference type="ARBA" id="ARBA00022525"/>
    </source>
</evidence>
<dbReference type="PRINTS" id="PR00313">
    <property type="entry name" value="CABNDNGRPT"/>
</dbReference>
<dbReference type="InterPro" id="IPR050557">
    <property type="entry name" value="RTX_toxin/Mannuronan_C5-epim"/>
</dbReference>
<dbReference type="Pfam" id="PF00353">
    <property type="entry name" value="HemolysinCabind"/>
    <property type="match status" value="2"/>
</dbReference>
<dbReference type="InterPro" id="IPR001343">
    <property type="entry name" value="Hemolysn_Ca-bd"/>
</dbReference>
<feature type="compositionally biased region" description="Polar residues" evidence="3">
    <location>
        <begin position="1"/>
        <end position="13"/>
    </location>
</feature>